<dbReference type="Proteomes" id="UP000830671">
    <property type="component" value="Chromosome 1"/>
</dbReference>
<feature type="region of interest" description="Disordered" evidence="1">
    <location>
        <begin position="197"/>
        <end position="222"/>
    </location>
</feature>
<protein>
    <submittedName>
        <fullName evidence="2">Uncharacterized protein</fullName>
    </submittedName>
</protein>
<organism evidence="2 3">
    <name type="scientific">Colletotrichum lupini</name>
    <dbReference type="NCBI Taxonomy" id="145971"/>
    <lineage>
        <taxon>Eukaryota</taxon>
        <taxon>Fungi</taxon>
        <taxon>Dikarya</taxon>
        <taxon>Ascomycota</taxon>
        <taxon>Pezizomycotina</taxon>
        <taxon>Sordariomycetes</taxon>
        <taxon>Hypocreomycetidae</taxon>
        <taxon>Glomerellales</taxon>
        <taxon>Glomerellaceae</taxon>
        <taxon>Colletotrichum</taxon>
        <taxon>Colletotrichum acutatum species complex</taxon>
    </lineage>
</organism>
<keyword evidence="3" id="KW-1185">Reference proteome</keyword>
<evidence type="ECO:0000313" key="3">
    <source>
        <dbReference type="Proteomes" id="UP000830671"/>
    </source>
</evidence>
<dbReference type="AlphaFoldDB" id="A0A9Q8SC01"/>
<dbReference type="RefSeq" id="XP_049135919.1">
    <property type="nucleotide sequence ID" value="XM_049279962.1"/>
</dbReference>
<proteinExistence type="predicted"/>
<dbReference type="GeneID" id="73334972"/>
<dbReference type="KEGG" id="clup:CLUP02_00916"/>
<name>A0A9Q8SC01_9PEZI</name>
<reference evidence="2" key="1">
    <citation type="journal article" date="2021" name="Mol. Plant Microbe Interact.">
        <title>Complete Genome Sequence of the Plant-Pathogenic Fungus Colletotrichum lupini.</title>
        <authorList>
            <person name="Baroncelli R."/>
            <person name="Pensec F."/>
            <person name="Da Lio D."/>
            <person name="Boufleur T."/>
            <person name="Vicente I."/>
            <person name="Sarrocco S."/>
            <person name="Picot A."/>
            <person name="Baraldi E."/>
            <person name="Sukno S."/>
            <person name="Thon M."/>
            <person name="Le Floch G."/>
        </authorList>
    </citation>
    <scope>NUCLEOTIDE SEQUENCE</scope>
    <source>
        <strain evidence="2">IMI 504893</strain>
    </source>
</reference>
<evidence type="ECO:0000313" key="2">
    <source>
        <dbReference type="EMBL" id="UQC74268.1"/>
    </source>
</evidence>
<gene>
    <name evidence="2" type="ORF">CLUP02_00916</name>
</gene>
<accession>A0A9Q8SC01</accession>
<sequence length="300" mass="33229">MGRLALLLPFSRLCIRLQEGRRFGFCLGDDCYSLSGGSGRSNGLPSANDESSEDDTYARCARELDLASKITALSWPHSSRQPDNLEPQVVCVSSISRKVWKEVLVSSVMTPQATSLTNYLFTTTFALTSAICDTLPSEQQQHLPVMDDPADDDDGCRSGQCHILSDSQNHGAVTEVHEEGHEPPVRPWLAYRLPPRTSSSPISRRQFYQEPPVPPRRPNSGVRTVTLDSRALIADWSAVWLLAQGRYVNYLIQSNHYAFFLLIAPRAVTARWPPAAINPSKPLQCGRQLWPPDLGTGRSA</sequence>
<evidence type="ECO:0000256" key="1">
    <source>
        <dbReference type="SAM" id="MobiDB-lite"/>
    </source>
</evidence>
<dbReference type="EMBL" id="CP019471">
    <property type="protein sequence ID" value="UQC74268.1"/>
    <property type="molecule type" value="Genomic_DNA"/>
</dbReference>